<keyword evidence="8" id="KW-0418">Kinase</keyword>
<evidence type="ECO:0000259" key="15">
    <source>
        <dbReference type="PROSITE" id="PS51698"/>
    </source>
</evidence>
<dbReference type="PANTHER" id="PTHR45647:SF43">
    <property type="entry name" value="OS10G0100500 PROTEIN"/>
    <property type="match status" value="1"/>
</dbReference>
<keyword evidence="7 11" id="KW-0547">Nucleotide-binding</keyword>
<evidence type="ECO:0000256" key="13">
    <source>
        <dbReference type="SAM" id="MobiDB-lite"/>
    </source>
</evidence>
<evidence type="ECO:0000256" key="4">
    <source>
        <dbReference type="ARBA" id="ARBA00012483"/>
    </source>
</evidence>
<name>A0A7J9AZC6_9ROSI</name>
<dbReference type="InterPro" id="IPR000719">
    <property type="entry name" value="Prot_kinase_dom"/>
</dbReference>
<dbReference type="PROSITE" id="PS51698">
    <property type="entry name" value="U_BOX"/>
    <property type="match status" value="1"/>
</dbReference>
<evidence type="ECO:0000256" key="12">
    <source>
        <dbReference type="SAM" id="Coils"/>
    </source>
</evidence>
<sequence length="852" mass="95660">MELLNAAHRDPIPGPTFRPRVDRPANTQFPESAEETGGFNAGEKDKVFIAVGKSVEKAVNLLQWTLKRFGGKHICLLHVHQPSPLIPTLCKDLLPFTVSLFVVLGKLPASQANSRVLSAYRKDEKEQLKKLLENYSNFPRKFKVRVHISIFTIEANQVHKGIVELVKRHGIRNLVMGAIPENFMRMKKSSSKSSYAAKYVPCFCDIWFVDKGKLVWMREASEKPCLSTPVSQAAVTAKSSRSNSLPHRNSDSLVHPDDLRSNSCLSITFAASSTRLTESIVAQTDVFLSPRLSSFSNLSIPSFTNGSERASSEMRLSLDSYSKDEDENLYRQLGEACMEAKASKNKASAESLKCQKLESEAMEAINKIKDLESARVHEVKLREKAEEALRATVREREKLIKEKEEAMEELQRTTRNITLLNDCVQEANCKHDEVAGKLKLIQASIVTLREEKQRIRRQKLEAVHWLERWRSRGQAGATTCNGFIGIVEDLPKLAEFSLADVQTATCNFSESFKIGKGGHGCVYKGEMLGRTVAIKKLYPHNMQGQSEFQQEAQVLSKLQHPHLVTLLGVCPEAWSLVYEYVPNGSLQDRLFRKTSVSPLTWKIRARIVAEISSALCFLHSAKPEKIVHGDLKPENILLDSELSCKICDFGISRLVTEDNLYCPSFHCSTEPKGAFPYSDPEFRRIGVPTPKSDIYAFGLIILQMLTRRPPVGLAGEVRKAISSGKLASILDKSAGEWPMFVARRLVDLGLRCCESYSRDRPDLKPSLVRELGQLHVTDERPVPSFFLCPILQEIMHDPQVAADGFTYEGEALRGWLENGRETSPMTNLKLSHLHLTPNHAIRQAIQNWLCKA</sequence>
<feature type="coiled-coil region" evidence="12">
    <location>
        <begin position="354"/>
        <end position="458"/>
    </location>
</feature>
<dbReference type="InterPro" id="IPR017441">
    <property type="entry name" value="Protein_kinase_ATP_BS"/>
</dbReference>
<comment type="caution">
    <text evidence="16">The sequence shown here is derived from an EMBL/GenBank/DDBJ whole genome shotgun (WGS) entry which is preliminary data.</text>
</comment>
<dbReference type="Pfam" id="PF04564">
    <property type="entry name" value="U-box"/>
    <property type="match status" value="1"/>
</dbReference>
<evidence type="ECO:0000256" key="3">
    <source>
        <dbReference type="ARBA" id="ARBA00004906"/>
    </source>
</evidence>
<dbReference type="InterPro" id="IPR003613">
    <property type="entry name" value="Ubox_domain"/>
</dbReference>
<dbReference type="SMART" id="SM00220">
    <property type="entry name" value="S_TKc"/>
    <property type="match status" value="1"/>
</dbReference>
<keyword evidence="9" id="KW-0833">Ubl conjugation pathway</keyword>
<dbReference type="InterPro" id="IPR051348">
    <property type="entry name" value="U-box_ubiquitin_ligases"/>
</dbReference>
<dbReference type="Gene3D" id="1.10.510.10">
    <property type="entry name" value="Transferase(Phosphotransferase) domain 1"/>
    <property type="match status" value="1"/>
</dbReference>
<feature type="binding site" evidence="11">
    <location>
        <position position="536"/>
    </location>
    <ligand>
        <name>ATP</name>
        <dbReference type="ChEBI" id="CHEBI:30616"/>
    </ligand>
</feature>
<comment type="catalytic activity">
    <reaction evidence="1">
        <text>S-ubiquitinyl-[E2 ubiquitin-conjugating enzyme]-L-cysteine + [acceptor protein]-L-lysine = [E2 ubiquitin-conjugating enzyme]-L-cysteine + N(6)-ubiquitinyl-[acceptor protein]-L-lysine.</text>
        <dbReference type="EC" id="2.3.2.27"/>
    </reaction>
</comment>
<dbReference type="PROSITE" id="PS00107">
    <property type="entry name" value="PROTEIN_KINASE_ATP"/>
    <property type="match status" value="1"/>
</dbReference>
<dbReference type="SUPFAM" id="SSF57850">
    <property type="entry name" value="RING/U-box"/>
    <property type="match status" value="1"/>
</dbReference>
<dbReference type="GO" id="GO:0061630">
    <property type="term" value="F:ubiquitin protein ligase activity"/>
    <property type="evidence" value="ECO:0007669"/>
    <property type="project" value="UniProtKB-EC"/>
</dbReference>
<dbReference type="EC" id="2.3.2.27" evidence="4"/>
<evidence type="ECO:0000259" key="14">
    <source>
        <dbReference type="PROSITE" id="PS50011"/>
    </source>
</evidence>
<dbReference type="AlphaFoldDB" id="A0A7J9AZC6"/>
<evidence type="ECO:0000256" key="2">
    <source>
        <dbReference type="ARBA" id="ARBA00003861"/>
    </source>
</evidence>
<reference evidence="16 17" key="1">
    <citation type="journal article" date="2019" name="Genome Biol. Evol.">
        <title>Insights into the evolution of the New World diploid cottons (Gossypium, subgenus Houzingenia) based on genome sequencing.</title>
        <authorList>
            <person name="Grover C.E."/>
            <person name="Arick M.A. 2nd"/>
            <person name="Thrash A."/>
            <person name="Conover J.L."/>
            <person name="Sanders W.S."/>
            <person name="Peterson D.G."/>
            <person name="Frelichowski J.E."/>
            <person name="Scheffler J.A."/>
            <person name="Scheffler B.E."/>
            <person name="Wendel J.F."/>
        </authorList>
    </citation>
    <scope>NUCLEOTIDE SEQUENCE [LARGE SCALE GENOMIC DNA]</scope>
    <source>
        <strain evidence="16">4</strain>
        <tissue evidence="16">Leaf</tissue>
    </source>
</reference>
<comment type="function">
    <text evidence="2">Functions as an E3 ubiquitin ligase.</text>
</comment>
<feature type="region of interest" description="Disordered" evidence="13">
    <location>
        <begin position="1"/>
        <end position="39"/>
    </location>
</feature>
<evidence type="ECO:0000256" key="7">
    <source>
        <dbReference type="ARBA" id="ARBA00022741"/>
    </source>
</evidence>
<dbReference type="GO" id="GO:0005524">
    <property type="term" value="F:ATP binding"/>
    <property type="evidence" value="ECO:0007669"/>
    <property type="project" value="UniProtKB-UniRule"/>
</dbReference>
<feature type="domain" description="U-box" evidence="15">
    <location>
        <begin position="781"/>
        <end position="852"/>
    </location>
</feature>
<dbReference type="Gene3D" id="3.40.50.620">
    <property type="entry name" value="HUPs"/>
    <property type="match status" value="1"/>
</dbReference>
<feature type="domain" description="Protein kinase" evidence="14">
    <location>
        <begin position="508"/>
        <end position="786"/>
    </location>
</feature>
<keyword evidence="5" id="KW-0723">Serine/threonine-protein kinase</keyword>
<gene>
    <name evidence="16" type="ORF">Golax_001671</name>
</gene>
<evidence type="ECO:0000256" key="9">
    <source>
        <dbReference type="ARBA" id="ARBA00022786"/>
    </source>
</evidence>
<dbReference type="CDD" id="cd16655">
    <property type="entry name" value="RING-Ubox_WDSUB1-like"/>
    <property type="match status" value="1"/>
</dbReference>
<comment type="pathway">
    <text evidence="3">Protein modification; protein ubiquitination.</text>
</comment>
<dbReference type="GO" id="GO:0016567">
    <property type="term" value="P:protein ubiquitination"/>
    <property type="evidence" value="ECO:0007669"/>
    <property type="project" value="UniProtKB-UniPathway"/>
</dbReference>
<dbReference type="Proteomes" id="UP000593574">
    <property type="component" value="Unassembled WGS sequence"/>
</dbReference>
<keyword evidence="17" id="KW-1185">Reference proteome</keyword>
<evidence type="ECO:0000256" key="1">
    <source>
        <dbReference type="ARBA" id="ARBA00000900"/>
    </source>
</evidence>
<dbReference type="SUPFAM" id="SSF52402">
    <property type="entry name" value="Adenine nucleotide alpha hydrolases-like"/>
    <property type="match status" value="1"/>
</dbReference>
<evidence type="ECO:0000256" key="11">
    <source>
        <dbReference type="PROSITE-ProRule" id="PRU10141"/>
    </source>
</evidence>
<dbReference type="SMART" id="SM00504">
    <property type="entry name" value="Ubox"/>
    <property type="match status" value="1"/>
</dbReference>
<evidence type="ECO:0000256" key="5">
    <source>
        <dbReference type="ARBA" id="ARBA00022527"/>
    </source>
</evidence>
<dbReference type="UniPathway" id="UPA00143"/>
<dbReference type="InterPro" id="IPR014729">
    <property type="entry name" value="Rossmann-like_a/b/a_fold"/>
</dbReference>
<dbReference type="InterPro" id="IPR011009">
    <property type="entry name" value="Kinase-like_dom_sf"/>
</dbReference>
<evidence type="ECO:0000313" key="16">
    <source>
        <dbReference type="EMBL" id="MBA0728799.1"/>
    </source>
</evidence>
<dbReference type="PANTHER" id="PTHR45647">
    <property type="entry name" value="OS02G0152300 PROTEIN"/>
    <property type="match status" value="1"/>
</dbReference>
<dbReference type="FunFam" id="3.30.200.20:FF:000039">
    <property type="entry name" value="receptor-like protein kinase FERONIA"/>
    <property type="match status" value="1"/>
</dbReference>
<protein>
    <recommendedName>
        <fullName evidence="4">RING-type E3 ubiquitin transferase</fullName>
        <ecNumber evidence="4">2.3.2.27</ecNumber>
    </recommendedName>
</protein>
<evidence type="ECO:0000313" key="17">
    <source>
        <dbReference type="Proteomes" id="UP000593574"/>
    </source>
</evidence>
<dbReference type="Gene3D" id="3.30.200.20">
    <property type="entry name" value="Phosphorylase Kinase, domain 1"/>
    <property type="match status" value="1"/>
</dbReference>
<dbReference type="CDD" id="cd01989">
    <property type="entry name" value="USP_STK_Ubox_N"/>
    <property type="match status" value="1"/>
</dbReference>
<dbReference type="EMBL" id="JABEZV010000013">
    <property type="protein sequence ID" value="MBA0728799.1"/>
    <property type="molecule type" value="Genomic_DNA"/>
</dbReference>
<evidence type="ECO:0000256" key="8">
    <source>
        <dbReference type="ARBA" id="ARBA00022777"/>
    </source>
</evidence>
<dbReference type="InterPro" id="IPR008271">
    <property type="entry name" value="Ser/Thr_kinase_AS"/>
</dbReference>
<keyword evidence="6" id="KW-0808">Transferase</keyword>
<accession>A0A7J9AZC6</accession>
<keyword evidence="10 11" id="KW-0067">ATP-binding</keyword>
<dbReference type="PROSITE" id="PS50011">
    <property type="entry name" value="PROTEIN_KINASE_DOM"/>
    <property type="match status" value="1"/>
</dbReference>
<dbReference type="Gene3D" id="3.30.40.10">
    <property type="entry name" value="Zinc/RING finger domain, C3HC4 (zinc finger)"/>
    <property type="match status" value="1"/>
</dbReference>
<dbReference type="Pfam" id="PF00069">
    <property type="entry name" value="Pkinase"/>
    <property type="match status" value="1"/>
</dbReference>
<keyword evidence="12" id="KW-0175">Coiled coil</keyword>
<organism evidence="16 17">
    <name type="scientific">Gossypium laxum</name>
    <dbReference type="NCBI Taxonomy" id="34288"/>
    <lineage>
        <taxon>Eukaryota</taxon>
        <taxon>Viridiplantae</taxon>
        <taxon>Streptophyta</taxon>
        <taxon>Embryophyta</taxon>
        <taxon>Tracheophyta</taxon>
        <taxon>Spermatophyta</taxon>
        <taxon>Magnoliopsida</taxon>
        <taxon>eudicotyledons</taxon>
        <taxon>Gunneridae</taxon>
        <taxon>Pentapetalae</taxon>
        <taxon>rosids</taxon>
        <taxon>malvids</taxon>
        <taxon>Malvales</taxon>
        <taxon>Malvaceae</taxon>
        <taxon>Malvoideae</taxon>
        <taxon>Gossypium</taxon>
    </lineage>
</organism>
<dbReference type="PROSITE" id="PS00108">
    <property type="entry name" value="PROTEIN_KINASE_ST"/>
    <property type="match status" value="1"/>
</dbReference>
<dbReference type="GO" id="GO:0004674">
    <property type="term" value="F:protein serine/threonine kinase activity"/>
    <property type="evidence" value="ECO:0007669"/>
    <property type="project" value="UniProtKB-KW"/>
</dbReference>
<evidence type="ECO:0000256" key="6">
    <source>
        <dbReference type="ARBA" id="ARBA00022679"/>
    </source>
</evidence>
<dbReference type="SUPFAM" id="SSF56112">
    <property type="entry name" value="Protein kinase-like (PK-like)"/>
    <property type="match status" value="1"/>
</dbReference>
<proteinExistence type="predicted"/>
<dbReference type="InterPro" id="IPR013083">
    <property type="entry name" value="Znf_RING/FYVE/PHD"/>
</dbReference>
<evidence type="ECO:0000256" key="10">
    <source>
        <dbReference type="ARBA" id="ARBA00022840"/>
    </source>
</evidence>